<evidence type="ECO:0000313" key="4">
    <source>
        <dbReference type="Proteomes" id="UP000002432"/>
    </source>
</evidence>
<dbReference type="HOGENOM" id="CLU_1382546_0_0_0"/>
<dbReference type="EnsemblBacteria" id="ABF40074">
    <property type="protein sequence ID" value="ABF40074"/>
    <property type="gene ID" value="Acid345_1071"/>
</dbReference>
<dbReference type="OrthoDB" id="490569at2"/>
<dbReference type="STRING" id="204669.Acid345_1071"/>
<feature type="signal peptide" evidence="1">
    <location>
        <begin position="1"/>
        <end position="19"/>
    </location>
</feature>
<feature type="domain" description="DUF2059" evidence="2">
    <location>
        <begin position="105"/>
        <end position="148"/>
    </location>
</feature>
<name>Q1ISS6_KORVE</name>
<dbReference type="Pfam" id="PF09832">
    <property type="entry name" value="DUF2059"/>
    <property type="match status" value="1"/>
</dbReference>
<dbReference type="AlphaFoldDB" id="Q1ISS6"/>
<keyword evidence="4" id="KW-1185">Reference proteome</keyword>
<dbReference type="InterPro" id="IPR018637">
    <property type="entry name" value="DUF2059"/>
</dbReference>
<feature type="chain" id="PRO_5004191945" description="DUF2059 domain-containing protein" evidence="1">
    <location>
        <begin position="20"/>
        <end position="197"/>
    </location>
</feature>
<evidence type="ECO:0000256" key="1">
    <source>
        <dbReference type="SAM" id="SignalP"/>
    </source>
</evidence>
<dbReference type="KEGG" id="aba:Acid345_1071"/>
<reference evidence="3 4" key="1">
    <citation type="journal article" date="2009" name="Appl. Environ. Microbiol.">
        <title>Three genomes from the phylum Acidobacteria provide insight into the lifestyles of these microorganisms in soils.</title>
        <authorList>
            <person name="Ward N.L."/>
            <person name="Challacombe J.F."/>
            <person name="Janssen P.H."/>
            <person name="Henrissat B."/>
            <person name="Coutinho P.M."/>
            <person name="Wu M."/>
            <person name="Xie G."/>
            <person name="Haft D.H."/>
            <person name="Sait M."/>
            <person name="Badger J."/>
            <person name="Barabote R.D."/>
            <person name="Bradley B."/>
            <person name="Brettin T.S."/>
            <person name="Brinkac L.M."/>
            <person name="Bruce D."/>
            <person name="Creasy T."/>
            <person name="Daugherty S.C."/>
            <person name="Davidsen T.M."/>
            <person name="DeBoy R.T."/>
            <person name="Detter J.C."/>
            <person name="Dodson R.J."/>
            <person name="Durkin A.S."/>
            <person name="Ganapathy A."/>
            <person name="Gwinn-Giglio M."/>
            <person name="Han C.S."/>
            <person name="Khouri H."/>
            <person name="Kiss H."/>
            <person name="Kothari S.P."/>
            <person name="Madupu R."/>
            <person name="Nelson K.E."/>
            <person name="Nelson W.C."/>
            <person name="Paulsen I."/>
            <person name="Penn K."/>
            <person name="Ren Q."/>
            <person name="Rosovitz M.J."/>
            <person name="Selengut J.D."/>
            <person name="Shrivastava S."/>
            <person name="Sullivan S.A."/>
            <person name="Tapia R."/>
            <person name="Thompson L.S."/>
            <person name="Watkins K.L."/>
            <person name="Yang Q."/>
            <person name="Yu C."/>
            <person name="Zafar N."/>
            <person name="Zhou L."/>
            <person name="Kuske C.R."/>
        </authorList>
    </citation>
    <scope>NUCLEOTIDE SEQUENCE [LARGE SCALE GENOMIC DNA]</scope>
    <source>
        <strain evidence="3 4">Ellin345</strain>
    </source>
</reference>
<organism evidence="3 4">
    <name type="scientific">Koribacter versatilis (strain Ellin345)</name>
    <dbReference type="NCBI Taxonomy" id="204669"/>
    <lineage>
        <taxon>Bacteria</taxon>
        <taxon>Pseudomonadati</taxon>
        <taxon>Acidobacteriota</taxon>
        <taxon>Terriglobia</taxon>
        <taxon>Terriglobales</taxon>
        <taxon>Candidatus Korobacteraceae</taxon>
        <taxon>Candidatus Korobacter</taxon>
    </lineage>
</organism>
<gene>
    <name evidence="3" type="ordered locus">Acid345_1071</name>
</gene>
<protein>
    <recommendedName>
        <fullName evidence="2">DUF2059 domain-containing protein</fullName>
    </recommendedName>
</protein>
<dbReference type="RefSeq" id="WP_011521876.1">
    <property type="nucleotide sequence ID" value="NC_008009.1"/>
</dbReference>
<dbReference type="eggNOG" id="COG3184">
    <property type="taxonomic scope" value="Bacteria"/>
</dbReference>
<keyword evidence="1" id="KW-0732">Signal</keyword>
<dbReference type="Proteomes" id="UP000002432">
    <property type="component" value="Chromosome"/>
</dbReference>
<evidence type="ECO:0000313" key="3">
    <source>
        <dbReference type="EMBL" id="ABF40074.1"/>
    </source>
</evidence>
<dbReference type="EMBL" id="CP000360">
    <property type="protein sequence ID" value="ABF40074.1"/>
    <property type="molecule type" value="Genomic_DNA"/>
</dbReference>
<proteinExistence type="predicted"/>
<sequence>MKPLFAACCLLVSSLFGYAQQAPVSSANSPTAVPAEERATKEDVLALMDVMHARRNAQAGMDMMTDVIKKQERAHFLEKHPDASPAALKKLDAQFDGIIKPELLDEMISDMVPIYQKYLSHEDAISILSFYSSPSGQRFLERMPLLLHEVGEMSTALITRHKDEIHAESEKRVKEFQQYLKAHPAELGDPVGKESEK</sequence>
<evidence type="ECO:0000259" key="2">
    <source>
        <dbReference type="Pfam" id="PF09832"/>
    </source>
</evidence>
<accession>Q1ISS6</accession>